<dbReference type="Proteomes" id="UP000501128">
    <property type="component" value="Chromosome"/>
</dbReference>
<evidence type="ECO:0000256" key="6">
    <source>
        <dbReference type="ARBA" id="ARBA00023136"/>
    </source>
</evidence>
<dbReference type="InterPro" id="IPR051906">
    <property type="entry name" value="TolC-like"/>
</dbReference>
<keyword evidence="7" id="KW-0998">Cell outer membrane</keyword>
<dbReference type="Gene3D" id="1.20.1600.10">
    <property type="entry name" value="Outer membrane efflux proteins (OEP)"/>
    <property type="match status" value="1"/>
</dbReference>
<dbReference type="GO" id="GO:0009279">
    <property type="term" value="C:cell outer membrane"/>
    <property type="evidence" value="ECO:0007669"/>
    <property type="project" value="UniProtKB-SubCell"/>
</dbReference>
<dbReference type="GO" id="GO:1990281">
    <property type="term" value="C:efflux pump complex"/>
    <property type="evidence" value="ECO:0007669"/>
    <property type="project" value="TreeGrafter"/>
</dbReference>
<keyword evidence="4" id="KW-1134">Transmembrane beta strand</keyword>
<dbReference type="Pfam" id="PF02321">
    <property type="entry name" value="OEP"/>
    <property type="match status" value="1"/>
</dbReference>
<keyword evidence="5" id="KW-0812">Transmembrane</keyword>
<comment type="subcellular location">
    <subcellularLocation>
        <location evidence="1">Cell outer membrane</location>
    </subcellularLocation>
</comment>
<dbReference type="GO" id="GO:0015562">
    <property type="term" value="F:efflux transmembrane transporter activity"/>
    <property type="evidence" value="ECO:0007669"/>
    <property type="project" value="InterPro"/>
</dbReference>
<reference evidence="8 9" key="1">
    <citation type="submission" date="2020-04" db="EMBL/GenBank/DDBJ databases">
        <title>Genome sequencing of novel species.</title>
        <authorList>
            <person name="Heo J."/>
            <person name="Kim S.-J."/>
            <person name="Kim J.-S."/>
            <person name="Hong S.-B."/>
            <person name="Kwon S.-W."/>
        </authorList>
    </citation>
    <scope>NUCLEOTIDE SEQUENCE [LARGE SCALE GENOMIC DNA]</scope>
    <source>
        <strain evidence="8 9">CJU-R4</strain>
    </source>
</reference>
<organism evidence="8 9">
    <name type="scientific">Spirosoma rhododendri</name>
    <dbReference type="NCBI Taxonomy" id="2728024"/>
    <lineage>
        <taxon>Bacteria</taxon>
        <taxon>Pseudomonadati</taxon>
        <taxon>Bacteroidota</taxon>
        <taxon>Cytophagia</taxon>
        <taxon>Cytophagales</taxon>
        <taxon>Cytophagaceae</taxon>
        <taxon>Spirosoma</taxon>
    </lineage>
</organism>
<dbReference type="InterPro" id="IPR003423">
    <property type="entry name" value="OMP_efflux"/>
</dbReference>
<evidence type="ECO:0000313" key="9">
    <source>
        <dbReference type="Proteomes" id="UP000501128"/>
    </source>
</evidence>
<dbReference type="AlphaFoldDB" id="A0A7L5DV64"/>
<dbReference type="GO" id="GO:0015288">
    <property type="term" value="F:porin activity"/>
    <property type="evidence" value="ECO:0007669"/>
    <property type="project" value="TreeGrafter"/>
</dbReference>
<evidence type="ECO:0000256" key="4">
    <source>
        <dbReference type="ARBA" id="ARBA00022452"/>
    </source>
</evidence>
<evidence type="ECO:0000313" key="8">
    <source>
        <dbReference type="EMBL" id="QJD81243.1"/>
    </source>
</evidence>
<evidence type="ECO:0000256" key="7">
    <source>
        <dbReference type="ARBA" id="ARBA00023237"/>
    </source>
</evidence>
<comment type="similarity">
    <text evidence="2">Belongs to the outer membrane factor (OMF) (TC 1.B.17) family.</text>
</comment>
<dbReference type="PANTHER" id="PTHR30026:SF20">
    <property type="entry name" value="OUTER MEMBRANE PROTEIN TOLC"/>
    <property type="match status" value="1"/>
</dbReference>
<name>A0A7L5DV64_9BACT</name>
<keyword evidence="9" id="KW-1185">Reference proteome</keyword>
<dbReference type="PANTHER" id="PTHR30026">
    <property type="entry name" value="OUTER MEMBRANE PROTEIN TOLC"/>
    <property type="match status" value="1"/>
</dbReference>
<protein>
    <submittedName>
        <fullName evidence="8">TolC family protein</fullName>
    </submittedName>
</protein>
<dbReference type="KEGG" id="srho:HH216_04300"/>
<proteinExistence type="inferred from homology"/>
<gene>
    <name evidence="8" type="ORF">HH216_04300</name>
</gene>
<sequence length="444" mass="49009">MAPTGLTPAGGTGNGPSFTLQQAIDHALQQNINVKNSVLDGVSAEGRIREVKASALPQVAGSASLTDNLIIQRAFLPANFFDPTASPDAPAVPVQFGVKYSGNATLSLNQVIYSPGLNVGLRAAATYRELAQRNLQGTKVTVAEQVAKAYYGVLVALERAKLLDYNIGRLDTLMNETRAMNKQGFVEKLDVQRLDVQANNLRAERQNVQNLIELSYTLLKFQMGMGVNDEITLAEQLQDRSVDDLRPLISPDPTFRYTSRIEYSTLETQIKLAEQDVELTQKGYYPTLAGFVNYGYNSGRNAIGQLVTAPWLNFATLGLSLQVPIFDGFQKRYQIAQKRVTLQKAQNSGALLRNSIDLQIRQASITLNNGLQTLQTQQRNRELAQEIVRVSRIKYKEGVGSSIEVLNAETALREAQTNYFASLYDFLIAKVDQDRALGRLYIGL</sequence>
<keyword evidence="6" id="KW-0472">Membrane</keyword>
<evidence type="ECO:0000256" key="3">
    <source>
        <dbReference type="ARBA" id="ARBA00022448"/>
    </source>
</evidence>
<dbReference type="SUPFAM" id="SSF56954">
    <property type="entry name" value="Outer membrane efflux proteins (OEP)"/>
    <property type="match status" value="1"/>
</dbReference>
<evidence type="ECO:0000256" key="2">
    <source>
        <dbReference type="ARBA" id="ARBA00007613"/>
    </source>
</evidence>
<evidence type="ECO:0000256" key="1">
    <source>
        <dbReference type="ARBA" id="ARBA00004442"/>
    </source>
</evidence>
<keyword evidence="3" id="KW-0813">Transport</keyword>
<evidence type="ECO:0000256" key="5">
    <source>
        <dbReference type="ARBA" id="ARBA00022692"/>
    </source>
</evidence>
<accession>A0A7L5DV64</accession>
<dbReference type="EMBL" id="CP051677">
    <property type="protein sequence ID" value="QJD81243.1"/>
    <property type="molecule type" value="Genomic_DNA"/>
</dbReference>